<comment type="caution">
    <text evidence="2">The sequence shown here is derived from an EMBL/GenBank/DDBJ whole genome shotgun (WGS) entry which is preliminary data.</text>
</comment>
<sequence length="232" mass="24408">MIAIFNRAKALKGLLVAGFIVVSLWAMTAPAYAIDMYDNERGQKQTTERYDKIQSEQGGMNNFDDVDPRRNANEAKAQTLIDTAKRRKAQASDPLETAREAIGDLKNNITGAADDAASTITNKADQLTDKAANAADRVGNKAANAVDSVGNKAANAADRAGSKADDLTDRAANAADRAGSKADRLTDKAANAADRAGDKVDRAAKSLTNRPADAAGRGGSIKPGRGDYQLND</sequence>
<reference evidence="3" key="1">
    <citation type="submission" date="2018-04" db="EMBL/GenBank/DDBJ databases">
        <authorList>
            <person name="Cornet L."/>
        </authorList>
    </citation>
    <scope>NUCLEOTIDE SEQUENCE [LARGE SCALE GENOMIC DNA]</scope>
</reference>
<name>A0A2W4TL82_9CYAN</name>
<dbReference type="EMBL" id="QBMC01000233">
    <property type="protein sequence ID" value="PZO09966.1"/>
    <property type="molecule type" value="Genomic_DNA"/>
</dbReference>
<protein>
    <submittedName>
        <fullName evidence="2">Uncharacterized protein</fullName>
    </submittedName>
</protein>
<proteinExistence type="predicted"/>
<evidence type="ECO:0000313" key="2">
    <source>
        <dbReference type="EMBL" id="PZO09966.1"/>
    </source>
</evidence>
<evidence type="ECO:0000256" key="1">
    <source>
        <dbReference type="SAM" id="MobiDB-lite"/>
    </source>
</evidence>
<accession>A0A2W4TL82</accession>
<feature type="compositionally biased region" description="Basic and acidic residues" evidence="1">
    <location>
        <begin position="160"/>
        <end position="169"/>
    </location>
</feature>
<feature type="compositionally biased region" description="Basic and acidic residues" evidence="1">
    <location>
        <begin position="195"/>
        <end position="204"/>
    </location>
</feature>
<dbReference type="Proteomes" id="UP000249354">
    <property type="component" value="Unassembled WGS sequence"/>
</dbReference>
<evidence type="ECO:0000313" key="3">
    <source>
        <dbReference type="Proteomes" id="UP000249354"/>
    </source>
</evidence>
<feature type="compositionally biased region" description="Basic and acidic residues" evidence="1">
    <location>
        <begin position="178"/>
        <end position="187"/>
    </location>
</feature>
<organism evidence="2 3">
    <name type="scientific">Leptolyngbya foveolarum</name>
    <dbReference type="NCBI Taxonomy" id="47253"/>
    <lineage>
        <taxon>Bacteria</taxon>
        <taxon>Bacillati</taxon>
        <taxon>Cyanobacteriota</taxon>
        <taxon>Cyanophyceae</taxon>
        <taxon>Leptolyngbyales</taxon>
        <taxon>Leptolyngbyaceae</taxon>
        <taxon>Leptolyngbya group</taxon>
        <taxon>Leptolyngbya</taxon>
    </lineage>
</organism>
<dbReference type="AlphaFoldDB" id="A0A2W4TL82"/>
<dbReference type="Gene3D" id="1.20.120.20">
    <property type="entry name" value="Apolipoprotein"/>
    <property type="match status" value="1"/>
</dbReference>
<gene>
    <name evidence="2" type="ORF">DCF25_21145</name>
</gene>
<feature type="region of interest" description="Disordered" evidence="1">
    <location>
        <begin position="156"/>
        <end position="232"/>
    </location>
</feature>
<reference evidence="2 3" key="2">
    <citation type="submission" date="2018-06" db="EMBL/GenBank/DDBJ databases">
        <title>Metagenomic assembly of (sub)arctic Cyanobacteria and their associated microbiome from non-axenic cultures.</title>
        <authorList>
            <person name="Baurain D."/>
        </authorList>
    </citation>
    <scope>NUCLEOTIDE SEQUENCE [LARGE SCALE GENOMIC DNA]</scope>
    <source>
        <strain evidence="2">ULC129bin1</strain>
    </source>
</reference>